<evidence type="ECO:0000256" key="1">
    <source>
        <dbReference type="SAM" id="Phobius"/>
    </source>
</evidence>
<protein>
    <submittedName>
        <fullName evidence="2">Uncharacterized protein</fullName>
    </submittedName>
</protein>
<dbReference type="Proteomes" id="UP000614741">
    <property type="component" value="Unassembled WGS sequence"/>
</dbReference>
<dbReference type="EMBL" id="BONP01000012">
    <property type="protein sequence ID" value="GIG40499.1"/>
    <property type="molecule type" value="Genomic_DNA"/>
</dbReference>
<reference evidence="2 3" key="1">
    <citation type="submission" date="2021-01" db="EMBL/GenBank/DDBJ databases">
        <title>Whole genome shotgun sequence of Cellulomonas phragmiteti NBRC 110785.</title>
        <authorList>
            <person name="Komaki H."/>
            <person name="Tamura T."/>
        </authorList>
    </citation>
    <scope>NUCLEOTIDE SEQUENCE [LARGE SCALE GENOMIC DNA]</scope>
    <source>
        <strain evidence="2 3">NBRC 110785</strain>
    </source>
</reference>
<feature type="transmembrane region" description="Helical" evidence="1">
    <location>
        <begin position="23"/>
        <end position="47"/>
    </location>
</feature>
<name>A0ABQ4DMC8_9CELL</name>
<gene>
    <name evidence="2" type="ORF">Cph01nite_22610</name>
</gene>
<evidence type="ECO:0000313" key="3">
    <source>
        <dbReference type="Proteomes" id="UP000614741"/>
    </source>
</evidence>
<keyword evidence="1" id="KW-1133">Transmembrane helix</keyword>
<proteinExistence type="predicted"/>
<evidence type="ECO:0000313" key="2">
    <source>
        <dbReference type="EMBL" id="GIG40499.1"/>
    </source>
</evidence>
<accession>A0ABQ4DMC8</accession>
<sequence length="124" mass="13265">MSGVSEAVQGFHSKRTENPKTVLAFYATILGLALTADTALVGVLASTGESTWLIPWLILFAGTLSIGLLAAVFFVALRDPSKLMLGQVTGEQYVEIQKLTLTTQTADIQEVAQVTLNRIEGAKQ</sequence>
<feature type="transmembrane region" description="Helical" evidence="1">
    <location>
        <begin position="53"/>
        <end position="77"/>
    </location>
</feature>
<keyword evidence="3" id="KW-1185">Reference proteome</keyword>
<organism evidence="2 3">
    <name type="scientific">Cellulomonas phragmiteti</name>
    <dbReference type="NCBI Taxonomy" id="478780"/>
    <lineage>
        <taxon>Bacteria</taxon>
        <taxon>Bacillati</taxon>
        <taxon>Actinomycetota</taxon>
        <taxon>Actinomycetes</taxon>
        <taxon>Micrococcales</taxon>
        <taxon>Cellulomonadaceae</taxon>
        <taxon>Cellulomonas</taxon>
    </lineage>
</organism>
<comment type="caution">
    <text evidence="2">The sequence shown here is derived from an EMBL/GenBank/DDBJ whole genome shotgun (WGS) entry which is preliminary data.</text>
</comment>
<keyword evidence="1" id="KW-0812">Transmembrane</keyword>
<keyword evidence="1" id="KW-0472">Membrane</keyword>
<dbReference type="RefSeq" id="WP_203674243.1">
    <property type="nucleotide sequence ID" value="NZ_BONP01000012.1"/>
</dbReference>